<reference evidence="3" key="1">
    <citation type="journal article" date="2020" name="mSystems">
        <title>Genome- and Community-Level Interaction Insights into Carbon Utilization and Element Cycling Functions of Hydrothermarchaeota in Hydrothermal Sediment.</title>
        <authorList>
            <person name="Zhou Z."/>
            <person name="Liu Y."/>
            <person name="Xu W."/>
            <person name="Pan J."/>
            <person name="Luo Z.H."/>
            <person name="Li M."/>
        </authorList>
    </citation>
    <scope>NUCLEOTIDE SEQUENCE [LARGE SCALE GENOMIC DNA]</scope>
    <source>
        <strain evidence="3">SpSt-34</strain>
    </source>
</reference>
<evidence type="ECO:0000259" key="2">
    <source>
        <dbReference type="PROSITE" id="PS51898"/>
    </source>
</evidence>
<dbReference type="InterPro" id="IPR011010">
    <property type="entry name" value="DNA_brk_join_enz"/>
</dbReference>
<feature type="domain" description="Tyr recombinase" evidence="2">
    <location>
        <begin position="116"/>
        <end position="327"/>
    </location>
</feature>
<dbReference type="PROSITE" id="PS51898">
    <property type="entry name" value="TYR_RECOMBINASE"/>
    <property type="match status" value="1"/>
</dbReference>
<protein>
    <submittedName>
        <fullName evidence="3">Site-specific integrase</fullName>
    </submittedName>
</protein>
<name>A0A7C2PK71_UNCW3</name>
<dbReference type="GO" id="GO:0003677">
    <property type="term" value="F:DNA binding"/>
    <property type="evidence" value="ECO:0007669"/>
    <property type="project" value="InterPro"/>
</dbReference>
<dbReference type="AlphaFoldDB" id="A0A7C2PK71"/>
<evidence type="ECO:0000256" key="1">
    <source>
        <dbReference type="ARBA" id="ARBA00023172"/>
    </source>
</evidence>
<dbReference type="GO" id="GO:0006310">
    <property type="term" value="P:DNA recombination"/>
    <property type="evidence" value="ECO:0007669"/>
    <property type="project" value="UniProtKB-KW"/>
</dbReference>
<sequence length="437" mass="50347">MDMRAKYAYLLEDEDVRRWFDNLAAKSLLTATVYLRNLGFYCEVNGTSPKALLKVAGTKAFRDGFTDFVRRLEGEGKAGSYIARFKKTLHSWFSYNGLNVRLKVNVRGEHETPTIANERVPSKEELDRILRMATLRGRVSIALMAFSGLRPQTLGNYTGTDGIRLGDFAEAKVNEKGITFTKIPTMLVVRRGLSKAKHQYFTFVPQQTITYIEEYLEERIKQGEELTRDSPLLGFDPRGVKKNKFLRTTLVTRDIREAILRAGFNWRPYVLRAYCDTNMIIAESKGKISHPYLQFIMGHKGDIEARYSTNKGVLPPDMIEDMRKAYKECEPFLSTATQPLEQSSIIKEAKIEALKSMAKSLLGIDLVDVKVAREKQLGRELNRDEELELYERELKRLREGKHNPQRIIHEKELEKYLAEGWQFVSVLPSRKILIKKH</sequence>
<dbReference type="CDD" id="cd00397">
    <property type="entry name" value="DNA_BRE_C"/>
    <property type="match status" value="1"/>
</dbReference>
<dbReference type="EMBL" id="DSOL01000100">
    <property type="protein sequence ID" value="HEN27719.1"/>
    <property type="molecule type" value="Genomic_DNA"/>
</dbReference>
<comment type="caution">
    <text evidence="3">The sequence shown here is derived from an EMBL/GenBank/DDBJ whole genome shotgun (WGS) entry which is preliminary data.</text>
</comment>
<gene>
    <name evidence="3" type="ORF">ENQ77_03470</name>
</gene>
<evidence type="ECO:0000313" key="3">
    <source>
        <dbReference type="EMBL" id="HEN27719.1"/>
    </source>
</evidence>
<proteinExistence type="predicted"/>
<organism evidence="3">
    <name type="scientific">candidate division WOR-3 bacterium</name>
    <dbReference type="NCBI Taxonomy" id="2052148"/>
    <lineage>
        <taxon>Bacteria</taxon>
        <taxon>Bacteria division WOR-3</taxon>
    </lineage>
</organism>
<dbReference type="InterPro" id="IPR013762">
    <property type="entry name" value="Integrase-like_cat_sf"/>
</dbReference>
<dbReference type="InterPro" id="IPR002104">
    <property type="entry name" value="Integrase_catalytic"/>
</dbReference>
<dbReference type="GO" id="GO:0015074">
    <property type="term" value="P:DNA integration"/>
    <property type="evidence" value="ECO:0007669"/>
    <property type="project" value="InterPro"/>
</dbReference>
<dbReference type="SUPFAM" id="SSF56349">
    <property type="entry name" value="DNA breaking-rejoining enzymes"/>
    <property type="match status" value="1"/>
</dbReference>
<keyword evidence="1" id="KW-0233">DNA recombination</keyword>
<dbReference type="Gene3D" id="1.10.443.10">
    <property type="entry name" value="Intergrase catalytic core"/>
    <property type="match status" value="1"/>
</dbReference>
<accession>A0A7C2PK71</accession>